<accession>A0A0C3DGJ7</accession>
<dbReference type="Proteomes" id="UP000031977">
    <property type="component" value="Unassembled WGS sequence"/>
</dbReference>
<organism evidence="2 3">
    <name type="scientific">Vibrio mytili</name>
    <dbReference type="NCBI Taxonomy" id="50718"/>
    <lineage>
        <taxon>Bacteria</taxon>
        <taxon>Pseudomonadati</taxon>
        <taxon>Pseudomonadota</taxon>
        <taxon>Gammaproteobacteria</taxon>
        <taxon>Vibrionales</taxon>
        <taxon>Vibrionaceae</taxon>
        <taxon>Vibrio</taxon>
    </lineage>
</organism>
<evidence type="ECO:0000313" key="2">
    <source>
        <dbReference type="EMBL" id="KIN10509.1"/>
    </source>
</evidence>
<evidence type="ECO:0000256" key="1">
    <source>
        <dbReference type="SAM" id="SignalP"/>
    </source>
</evidence>
<protein>
    <recommendedName>
        <fullName evidence="4">Lipoprotein</fullName>
    </recommendedName>
</protein>
<dbReference type="OrthoDB" id="8859695at2"/>
<feature type="chain" id="PRO_5002173686" description="Lipoprotein" evidence="1">
    <location>
        <begin position="19"/>
        <end position="283"/>
    </location>
</feature>
<comment type="caution">
    <text evidence="2">The sequence shown here is derived from an EMBL/GenBank/DDBJ whole genome shotgun (WGS) entry which is preliminary data.</text>
</comment>
<evidence type="ECO:0008006" key="4">
    <source>
        <dbReference type="Google" id="ProtNLM"/>
    </source>
</evidence>
<proteinExistence type="predicted"/>
<keyword evidence="3" id="KW-1185">Reference proteome</keyword>
<name>A0A0C3DGJ7_9VIBR</name>
<gene>
    <name evidence="2" type="ORF">SU60_12860</name>
</gene>
<dbReference type="PROSITE" id="PS51257">
    <property type="entry name" value="PROKAR_LIPOPROTEIN"/>
    <property type="match status" value="1"/>
</dbReference>
<dbReference type="AlphaFoldDB" id="A0A0C3DGJ7"/>
<sequence length="283" mass="31338">MKLLLMIIVLSVSGCVSIQTPPPQNDITKIEVAEDFPTKLPDGSAQFSHSHLFFVHADQTSEFFASLVVPVPFVTDMVVDYVKDSAAEKYEKQMQPLRIYDIVEGELATHDDLQQAANGDNKFGYTLYPIVFIEECYDDVYRLSLALQLEKDDWIGRYYYHLPTTIQSEHIQAPSPATLDTVAKELRVGAHELLEIISRDIRGKLPKKGTSAKVGSLFIVGSKISGLVSPNVLAYSNAQIIDDKGSSLTIRIPGDPTGKAKSGGMAFGVHYFEKSQLHTLEMN</sequence>
<evidence type="ECO:0000313" key="3">
    <source>
        <dbReference type="Proteomes" id="UP000031977"/>
    </source>
</evidence>
<reference evidence="2 3" key="1">
    <citation type="submission" date="2015-01" db="EMBL/GenBank/DDBJ databases">
        <title>Draft genome of Vibrio mytili type strain CAIM 528.</title>
        <authorList>
            <person name="Gonzalez-Castillo A."/>
            <person name="Gomez-Gil B."/>
            <person name="Enciso-Ibarra J."/>
        </authorList>
    </citation>
    <scope>NUCLEOTIDE SEQUENCE [LARGE SCALE GENOMIC DNA]</scope>
    <source>
        <strain evidence="2 3">CAIM 528</strain>
    </source>
</reference>
<feature type="signal peptide" evidence="1">
    <location>
        <begin position="1"/>
        <end position="18"/>
    </location>
</feature>
<keyword evidence="1" id="KW-0732">Signal</keyword>
<dbReference type="RefSeq" id="WP_041155853.1">
    <property type="nucleotide sequence ID" value="NZ_CBCRVP010000002.1"/>
</dbReference>
<dbReference type="EMBL" id="JXOK01000049">
    <property type="protein sequence ID" value="KIN10509.1"/>
    <property type="molecule type" value="Genomic_DNA"/>
</dbReference>